<dbReference type="Proteomes" id="UP000447873">
    <property type="component" value="Unassembled WGS sequence"/>
</dbReference>
<protein>
    <submittedName>
        <fullName evidence="2">Uncharacterized protein</fullName>
    </submittedName>
</protein>
<accession>A0A8H3YN12</accession>
<feature type="compositionally biased region" description="Acidic residues" evidence="1">
    <location>
        <begin position="56"/>
        <end position="66"/>
    </location>
</feature>
<feature type="compositionally biased region" description="Basic and acidic residues" evidence="1">
    <location>
        <begin position="9"/>
        <end position="32"/>
    </location>
</feature>
<evidence type="ECO:0000256" key="1">
    <source>
        <dbReference type="SAM" id="MobiDB-lite"/>
    </source>
</evidence>
<organism evidence="2 3">
    <name type="scientific">Venturia inaequalis</name>
    <name type="common">Apple scab fungus</name>
    <dbReference type="NCBI Taxonomy" id="5025"/>
    <lineage>
        <taxon>Eukaryota</taxon>
        <taxon>Fungi</taxon>
        <taxon>Dikarya</taxon>
        <taxon>Ascomycota</taxon>
        <taxon>Pezizomycotina</taxon>
        <taxon>Dothideomycetes</taxon>
        <taxon>Pleosporomycetidae</taxon>
        <taxon>Venturiales</taxon>
        <taxon>Venturiaceae</taxon>
        <taxon>Venturia</taxon>
    </lineage>
</organism>
<name>A0A8H3YN12_VENIN</name>
<feature type="compositionally biased region" description="Basic and acidic residues" evidence="1">
    <location>
        <begin position="67"/>
        <end position="103"/>
    </location>
</feature>
<evidence type="ECO:0000313" key="2">
    <source>
        <dbReference type="EMBL" id="KAE9965678.1"/>
    </source>
</evidence>
<proteinExistence type="predicted"/>
<feature type="region of interest" description="Disordered" evidence="1">
    <location>
        <begin position="1"/>
        <end position="123"/>
    </location>
</feature>
<reference evidence="2 3" key="1">
    <citation type="submission" date="2018-12" db="EMBL/GenBank/DDBJ databases">
        <title>Venturia inaequalis Genome Resource.</title>
        <authorList>
            <person name="Lichtner F.J."/>
        </authorList>
    </citation>
    <scope>NUCLEOTIDE SEQUENCE [LARGE SCALE GENOMIC DNA]</scope>
    <source>
        <strain evidence="2 3">120213</strain>
    </source>
</reference>
<dbReference type="AlphaFoldDB" id="A0A8H3YN12"/>
<sequence>MTNGTRYGKSAETKWEPDGEGQRSEREKKTESDITLEVAHGKTERENDKQGADHKEEEEEEAEDGDNGVKEEETKPKREDDEPHDWSSFEKPIDSNDDDKNTIETDPSSPLQRIDPLLPRRPQTQIDIDERKLINLYLPIQLANPNTNSKDRVTRAIATIHNLRTLMAQVSASGETYNKLAKLRLRNGEWGSAILAAMGLLMGEGVEIPEWQGEEYEDFLEG</sequence>
<dbReference type="EMBL" id="WNWS01000572">
    <property type="protein sequence ID" value="KAE9965678.1"/>
    <property type="molecule type" value="Genomic_DNA"/>
</dbReference>
<feature type="compositionally biased region" description="Basic and acidic residues" evidence="1">
    <location>
        <begin position="39"/>
        <end position="55"/>
    </location>
</feature>
<gene>
    <name evidence="2" type="ORF">EG328_009488</name>
</gene>
<comment type="caution">
    <text evidence="2">The sequence shown here is derived from an EMBL/GenBank/DDBJ whole genome shotgun (WGS) entry which is preliminary data.</text>
</comment>
<evidence type="ECO:0000313" key="3">
    <source>
        <dbReference type="Proteomes" id="UP000447873"/>
    </source>
</evidence>